<proteinExistence type="predicted"/>
<protein>
    <submittedName>
        <fullName evidence="2">Uncharacterized protein</fullName>
    </submittedName>
</protein>
<dbReference type="Proteomes" id="UP001151760">
    <property type="component" value="Unassembled WGS sequence"/>
</dbReference>
<feature type="compositionally biased region" description="Polar residues" evidence="1">
    <location>
        <begin position="14"/>
        <end position="29"/>
    </location>
</feature>
<gene>
    <name evidence="2" type="ORF">Tco_0890598</name>
</gene>
<feature type="region of interest" description="Disordered" evidence="1">
    <location>
        <begin position="1"/>
        <end position="32"/>
    </location>
</feature>
<evidence type="ECO:0000313" key="3">
    <source>
        <dbReference type="Proteomes" id="UP001151760"/>
    </source>
</evidence>
<dbReference type="PANTHER" id="PTHR31115">
    <property type="entry name" value="OS05G0107300 PROTEIN"/>
    <property type="match status" value="1"/>
</dbReference>
<accession>A0ABQ5C0K1</accession>
<dbReference type="EMBL" id="BQNB010013823">
    <property type="protein sequence ID" value="GJT20661.1"/>
    <property type="molecule type" value="Genomic_DNA"/>
</dbReference>
<dbReference type="PANTHER" id="PTHR31115:SF3">
    <property type="entry name" value="EXPRESSED PROTEIN"/>
    <property type="match status" value="1"/>
</dbReference>
<evidence type="ECO:0000313" key="2">
    <source>
        <dbReference type="EMBL" id="GJT20661.1"/>
    </source>
</evidence>
<organism evidence="2 3">
    <name type="scientific">Tanacetum coccineum</name>
    <dbReference type="NCBI Taxonomy" id="301880"/>
    <lineage>
        <taxon>Eukaryota</taxon>
        <taxon>Viridiplantae</taxon>
        <taxon>Streptophyta</taxon>
        <taxon>Embryophyta</taxon>
        <taxon>Tracheophyta</taxon>
        <taxon>Spermatophyta</taxon>
        <taxon>Magnoliopsida</taxon>
        <taxon>eudicotyledons</taxon>
        <taxon>Gunneridae</taxon>
        <taxon>Pentapetalae</taxon>
        <taxon>asterids</taxon>
        <taxon>campanulids</taxon>
        <taxon>Asterales</taxon>
        <taxon>Asteraceae</taxon>
        <taxon>Asteroideae</taxon>
        <taxon>Anthemideae</taxon>
        <taxon>Anthemidinae</taxon>
        <taxon>Tanacetum</taxon>
    </lineage>
</organism>
<evidence type="ECO:0000256" key="1">
    <source>
        <dbReference type="SAM" id="MobiDB-lite"/>
    </source>
</evidence>
<name>A0ABQ5C0K1_9ASTR</name>
<reference evidence="2" key="1">
    <citation type="journal article" date="2022" name="Int. J. Mol. Sci.">
        <title>Draft Genome of Tanacetum Coccineum: Genomic Comparison of Closely Related Tanacetum-Family Plants.</title>
        <authorList>
            <person name="Yamashiro T."/>
            <person name="Shiraishi A."/>
            <person name="Nakayama K."/>
            <person name="Satake H."/>
        </authorList>
    </citation>
    <scope>NUCLEOTIDE SEQUENCE</scope>
</reference>
<sequence>MNTSPGFRDKTENPILSSLPSMSGNTSTPKQEDVTKFLQCSLVDPKAMASEHKFNRHGDFKKLANDALAPNASPDDLQKSKAGLRESITKGSGEFDNRVLYTLFASKAIQFEFSCPITSQQN</sequence>
<keyword evidence="3" id="KW-1185">Reference proteome</keyword>
<reference evidence="2" key="2">
    <citation type="submission" date="2022-01" db="EMBL/GenBank/DDBJ databases">
        <authorList>
            <person name="Yamashiro T."/>
            <person name="Shiraishi A."/>
            <person name="Satake H."/>
            <person name="Nakayama K."/>
        </authorList>
    </citation>
    <scope>NUCLEOTIDE SEQUENCE</scope>
</reference>
<comment type="caution">
    <text evidence="2">The sequence shown here is derived from an EMBL/GenBank/DDBJ whole genome shotgun (WGS) entry which is preliminary data.</text>
</comment>